<evidence type="ECO:0000313" key="9">
    <source>
        <dbReference type="EMBL" id="GJJ43348.1"/>
    </source>
</evidence>
<evidence type="ECO:0000259" key="8">
    <source>
        <dbReference type="Pfam" id="PF23916"/>
    </source>
</evidence>
<keyword evidence="4" id="KW-0378">Hydrolase</keyword>
<feature type="signal peptide" evidence="7">
    <location>
        <begin position="1"/>
        <end position="31"/>
    </location>
</feature>
<dbReference type="InterPro" id="IPR017853">
    <property type="entry name" value="GH"/>
</dbReference>
<evidence type="ECO:0000256" key="3">
    <source>
        <dbReference type="ARBA" id="ARBA00022729"/>
    </source>
</evidence>
<sequence>MRNVPQSVSRFATVGITSAIFAASLSTVASAAPAALSNAPLAASPGQADKVGAQATCAAKPIFFGYYRTWRDKAIELNDGDKWKDKLHTKLTDIPEQVDMVSLFHVPDNQKSDQRFWETFDKEYHPTLKERGTKVVRTIGAKLLLNKIKEKGLYGQSREDDSKYREIAHEVYEEYVAKHNLDGLDVDMELREVEKYTNLRWQLRKIMGAFSELMGPKAPGNAGKKPGDDGYKYLIYDTFDNAQLAQVALVADVVDYVLAQTYDKGTEESITRVWNGFRDKINSCQFLAGYAHPEENDTNRFLTAIGDVDTSGAMNVAAWKPEGGEKGGTFAYALDRDGRTYDGDDLTTLKPTDFAFTKRAIELTKGISLTDLGTNGSRTPGANSSRTETSSFFNDPYYQKLMKEAGIADNTN</sequence>
<dbReference type="InterPro" id="IPR057016">
    <property type="entry name" value="EndoS_F2-like_TIM-barrel"/>
</dbReference>
<evidence type="ECO:0000256" key="2">
    <source>
        <dbReference type="ARBA" id="ARBA00012566"/>
    </source>
</evidence>
<organism evidence="9 10">
    <name type="scientific">Corynebacterium ulcerans</name>
    <dbReference type="NCBI Taxonomy" id="65058"/>
    <lineage>
        <taxon>Bacteria</taxon>
        <taxon>Bacillati</taxon>
        <taxon>Actinomycetota</taxon>
        <taxon>Actinomycetes</taxon>
        <taxon>Mycobacteriales</taxon>
        <taxon>Corynebacteriaceae</taxon>
        <taxon>Corynebacterium</taxon>
    </lineage>
</organism>
<accession>A0ABD0BMY7</accession>
<dbReference type="Gene3D" id="3.20.20.80">
    <property type="entry name" value="Glycosidases"/>
    <property type="match status" value="1"/>
</dbReference>
<evidence type="ECO:0000256" key="6">
    <source>
        <dbReference type="ARBA" id="ARBA00034414"/>
    </source>
</evidence>
<dbReference type="SUPFAM" id="SSF51445">
    <property type="entry name" value="(Trans)glycosidases"/>
    <property type="match status" value="1"/>
</dbReference>
<reference evidence="9 10" key="1">
    <citation type="submission" date="2021-11" db="EMBL/GenBank/DDBJ databases">
        <title>Whole genome sequences of diphtheriae toxin producing Corynebacterium ulcerans isolates from cats in Osaka, Japan.</title>
        <authorList>
            <person name="Umeda K."/>
            <person name="Hirai Y."/>
        </authorList>
    </citation>
    <scope>NUCLEOTIDE SEQUENCE [LARGE SCALE GENOMIC DNA]</scope>
    <source>
        <strain evidence="9 10">12109B-1</strain>
    </source>
</reference>
<comment type="caution">
    <text evidence="9">The sequence shown here is derived from an EMBL/GenBank/DDBJ whole genome shotgun (WGS) entry which is preliminary data.</text>
</comment>
<name>A0ABD0BMY7_CORUL</name>
<evidence type="ECO:0000256" key="7">
    <source>
        <dbReference type="SAM" id="SignalP"/>
    </source>
</evidence>
<evidence type="ECO:0000256" key="5">
    <source>
        <dbReference type="ARBA" id="ARBA00023295"/>
    </source>
</evidence>
<keyword evidence="5" id="KW-0326">Glycosidase</keyword>
<dbReference type="GO" id="GO:0033925">
    <property type="term" value="F:mannosyl-glycoprotein endo-beta-N-acetylglucosaminidase activity"/>
    <property type="evidence" value="ECO:0007669"/>
    <property type="project" value="UniProtKB-EC"/>
</dbReference>
<evidence type="ECO:0000313" key="10">
    <source>
        <dbReference type="Proteomes" id="UP001205910"/>
    </source>
</evidence>
<evidence type="ECO:0000256" key="1">
    <source>
        <dbReference type="ARBA" id="ARBA00009336"/>
    </source>
</evidence>
<protein>
    <recommendedName>
        <fullName evidence="2">mannosyl-glycoprotein endo-beta-N-acetylglucosaminidase</fullName>
        <ecNumber evidence="2">3.2.1.96</ecNumber>
    </recommendedName>
</protein>
<feature type="domain" description="Endo-beta-N-acetylglucosaminidase EndoS/F2-like TIM-barrel" evidence="8">
    <location>
        <begin position="65"/>
        <end position="331"/>
    </location>
</feature>
<dbReference type="Pfam" id="PF23916">
    <property type="entry name" value="TIM-barrel_EndoS"/>
    <property type="match status" value="1"/>
</dbReference>
<feature type="chain" id="PRO_5044838402" description="mannosyl-glycoprotein endo-beta-N-acetylglucosaminidase" evidence="7">
    <location>
        <begin position="32"/>
        <end position="412"/>
    </location>
</feature>
<comment type="similarity">
    <text evidence="1">Belongs to the glycosyl hydrolase 18 family.</text>
</comment>
<proteinExistence type="inferred from homology"/>
<dbReference type="Proteomes" id="UP001205910">
    <property type="component" value="Unassembled WGS sequence"/>
</dbReference>
<gene>
    <name evidence="9" type="primary">endoE</name>
    <name evidence="9" type="ORF">CULCOIPH005_15370</name>
</gene>
<keyword evidence="3 7" id="KW-0732">Signal</keyword>
<comment type="catalytic activity">
    <reaction evidence="6">
        <text>an N(4)-(oligosaccharide-(1-&gt;3)-[oligosaccharide-(1-&gt;6)]-beta-D-Man-(1-&gt;4)-beta-D-GlcNAc-(1-&gt;4)-alpha-D-GlcNAc)-L-asparaginyl-[protein] + H2O = an oligosaccharide-(1-&gt;3)-[oligosaccharide-(1-&gt;6)]-beta-D-Man-(1-&gt;4)-D-GlcNAc + N(4)-(N-acetyl-beta-D-glucosaminyl)-L-asparaginyl-[protein]</text>
        <dbReference type="Rhea" id="RHEA:73067"/>
        <dbReference type="Rhea" id="RHEA-COMP:12603"/>
        <dbReference type="Rhea" id="RHEA-COMP:18176"/>
        <dbReference type="ChEBI" id="CHEBI:15377"/>
        <dbReference type="ChEBI" id="CHEBI:132248"/>
        <dbReference type="ChEBI" id="CHEBI:192714"/>
        <dbReference type="ChEBI" id="CHEBI:192715"/>
        <dbReference type="EC" id="3.2.1.96"/>
    </reaction>
</comment>
<dbReference type="AlphaFoldDB" id="A0ABD0BMY7"/>
<dbReference type="RefSeq" id="WP_013912466.1">
    <property type="nucleotide sequence ID" value="NZ_AP019662.1"/>
</dbReference>
<evidence type="ECO:0000256" key="4">
    <source>
        <dbReference type="ARBA" id="ARBA00022801"/>
    </source>
</evidence>
<dbReference type="EMBL" id="BQFK01000004">
    <property type="protein sequence ID" value="GJJ43348.1"/>
    <property type="molecule type" value="Genomic_DNA"/>
</dbReference>
<dbReference type="EC" id="3.2.1.96" evidence="2"/>